<sequence length="1054" mass="117563">MLGSCHKSVMPSLLGMLALLGSWVLVDDTQVVAQVLFPAQLFTPYGSNTTAHASSHTCNASTEFYDESALTCSQCVIANGASTLSNPLLIPDNNARIPGLMTTCTCEPDAIWKARNESTWIPLVACHAATPHSASISQLTSAYVTRIQLSKKKARTAAFSAQRNPVMVVTGDSFICTCPADYQEVGSLSMGIRKCVPKTHINVISSKATLSPAEEMSYSSFLKEETGSSGSVVSISSALLDDIFLAASTGCYFYQSERDLFSCQALGNLCVLQHFDPAAPSCAVFDLIQRSGRSLTVNSINGWFTTLPFLSYRSVASSVLQTPVSMKMSTDTVSSDGSASKLAFILVSYFVNGTLIGFRSLTNELEYCQPEGSMGITDSPSWMRFGVSTVSKYSCDLGILQSSSLVLHELFLVDQSKSDGDDGRYVPVPVKNVNYHDSSGVFVNQDSDTANDFLSHRFFLYDAQTGVSVGETSAKVLQYAETITLTINTQAANPHFIYAPLLTITFVDTQNPRSVPLLFRATYTSNTDGFWSAAKSLFTVGCVVAGCRALLQTFNWYRRSIRNEVVENATWKVLSTLTTYSASIFAPVSFAVMFLMCSYLFMVFRMQSSTVLMLPEVNFDALDNGVDEYYPFRMLLPLSFFCQLVAVFRRVYRQAKLQLFFVDWEKPRATIMDIDLAKPTHAPISVWRVILVVNDWNKLQTARKTSLHLTLVFMLFLLYGCNLRLLALPVPRGQMQYVTISTSAASTEAVDTQLNPYLRFANVSIWWLLIWVGQRLWKWMIYERYIDEPREQLFIDLCTVSKVSCFFLDEMYHGFYLHCRSPHPFADGSMQELVSQLKQEEAGLTAGRHLDSTFPECQTFEVFVTRKWKRKFRNLYALVRGDNSAGGHGSAVGLIQRSFTPKSPPTLLLKSADLKRQSGTLTTETMVRNAEQLRDFLQAFVENQNDRFRWRIYRAHTCLTRFLDIPPDMSFSKQSLFLPDTNSRFAKASLLLGMENELMLLDLLCFCLFDLWVGNHAVSALATYALQVVLLSARAHVGRGNIAKSTLVDPRFLI</sequence>
<name>A0A6A3P7N3_9STRA</name>
<evidence type="ECO:0008006" key="5">
    <source>
        <dbReference type="Google" id="ProtNLM"/>
    </source>
</evidence>
<feature type="chain" id="PRO_5025411759" description="Transmembrane protein" evidence="2">
    <location>
        <begin position="34"/>
        <end position="1054"/>
    </location>
</feature>
<dbReference type="GO" id="GO:0036038">
    <property type="term" value="C:MKS complex"/>
    <property type="evidence" value="ECO:0007669"/>
    <property type="project" value="InterPro"/>
</dbReference>
<dbReference type="OrthoDB" id="419138at2759"/>
<dbReference type="InterPro" id="IPR019170">
    <property type="entry name" value="Meckelin"/>
</dbReference>
<feature type="transmembrane region" description="Helical" evidence="1">
    <location>
        <begin position="707"/>
        <end position="727"/>
    </location>
</feature>
<keyword evidence="1" id="KW-1133">Transmembrane helix</keyword>
<evidence type="ECO:0000313" key="4">
    <source>
        <dbReference type="Proteomes" id="UP000435112"/>
    </source>
</evidence>
<feature type="transmembrane region" description="Helical" evidence="1">
    <location>
        <begin position="530"/>
        <end position="551"/>
    </location>
</feature>
<comment type="caution">
    <text evidence="3">The sequence shown here is derived from an EMBL/GenBank/DDBJ whole genome shotgun (WGS) entry which is preliminary data.</text>
</comment>
<dbReference type="Pfam" id="PF09773">
    <property type="entry name" value="Meckelin"/>
    <property type="match status" value="1"/>
</dbReference>
<keyword evidence="1" id="KW-0472">Membrane</keyword>
<accession>A0A6A3P7N3</accession>
<dbReference type="PANTHER" id="PTHR21274:SF0">
    <property type="entry name" value="MECKELIN"/>
    <property type="match status" value="1"/>
</dbReference>
<dbReference type="GO" id="GO:0060271">
    <property type="term" value="P:cilium assembly"/>
    <property type="evidence" value="ECO:0007669"/>
    <property type="project" value="InterPro"/>
</dbReference>
<gene>
    <name evidence="3" type="ORF">PR002_g401</name>
</gene>
<reference evidence="3 4" key="1">
    <citation type="submission" date="2018-09" db="EMBL/GenBank/DDBJ databases">
        <title>Genomic investigation of the strawberry pathogen Phytophthora fragariae indicates pathogenicity is determined by transcriptional variation in three key races.</title>
        <authorList>
            <person name="Adams T.M."/>
            <person name="Armitage A.D."/>
            <person name="Sobczyk M.K."/>
            <person name="Bates H.J."/>
            <person name="Dunwell J.M."/>
            <person name="Nellist C.F."/>
            <person name="Harrison R.J."/>
        </authorList>
    </citation>
    <scope>NUCLEOTIDE SEQUENCE [LARGE SCALE GENOMIC DNA]</scope>
    <source>
        <strain evidence="3 4">SCRP324</strain>
    </source>
</reference>
<feature type="transmembrane region" description="Helical" evidence="1">
    <location>
        <begin position="584"/>
        <end position="604"/>
    </location>
</feature>
<proteinExistence type="predicted"/>
<protein>
    <recommendedName>
        <fullName evidence="5">Transmembrane protein</fullName>
    </recommendedName>
</protein>
<evidence type="ECO:0000256" key="2">
    <source>
        <dbReference type="SAM" id="SignalP"/>
    </source>
</evidence>
<dbReference type="EMBL" id="QXFU01000009">
    <property type="protein sequence ID" value="KAE9048507.1"/>
    <property type="molecule type" value="Genomic_DNA"/>
</dbReference>
<organism evidence="3 4">
    <name type="scientific">Phytophthora rubi</name>
    <dbReference type="NCBI Taxonomy" id="129364"/>
    <lineage>
        <taxon>Eukaryota</taxon>
        <taxon>Sar</taxon>
        <taxon>Stramenopiles</taxon>
        <taxon>Oomycota</taxon>
        <taxon>Peronosporomycetes</taxon>
        <taxon>Peronosporales</taxon>
        <taxon>Peronosporaceae</taxon>
        <taxon>Phytophthora</taxon>
    </lineage>
</organism>
<evidence type="ECO:0000313" key="3">
    <source>
        <dbReference type="EMBL" id="KAE9048507.1"/>
    </source>
</evidence>
<feature type="transmembrane region" description="Helical" evidence="1">
    <location>
        <begin position="630"/>
        <end position="648"/>
    </location>
</feature>
<dbReference type="Proteomes" id="UP000435112">
    <property type="component" value="Unassembled WGS sequence"/>
</dbReference>
<keyword evidence="2" id="KW-0732">Signal</keyword>
<keyword evidence="1" id="KW-0812">Transmembrane</keyword>
<dbReference type="PANTHER" id="PTHR21274">
    <property type="entry name" value="MECKELIN"/>
    <property type="match status" value="1"/>
</dbReference>
<feature type="signal peptide" evidence="2">
    <location>
        <begin position="1"/>
        <end position="33"/>
    </location>
</feature>
<evidence type="ECO:0000256" key="1">
    <source>
        <dbReference type="SAM" id="Phobius"/>
    </source>
</evidence>
<dbReference type="AlphaFoldDB" id="A0A6A3P7N3"/>